<keyword evidence="3" id="KW-1185">Reference proteome</keyword>
<dbReference type="Gene3D" id="3.40.50.1820">
    <property type="entry name" value="alpha/beta hydrolase"/>
    <property type="match status" value="1"/>
</dbReference>
<evidence type="ECO:0000259" key="1">
    <source>
        <dbReference type="Pfam" id="PF12697"/>
    </source>
</evidence>
<evidence type="ECO:0000313" key="2">
    <source>
        <dbReference type="EMBL" id="KAJ7337015.1"/>
    </source>
</evidence>
<dbReference type="InterPro" id="IPR000073">
    <property type="entry name" value="AB_hydrolase_1"/>
</dbReference>
<dbReference type="Pfam" id="PF12697">
    <property type="entry name" value="Abhydrolase_6"/>
    <property type="match status" value="1"/>
</dbReference>
<dbReference type="EMBL" id="JARIHO010000030">
    <property type="protein sequence ID" value="KAJ7337015.1"/>
    <property type="molecule type" value="Genomic_DNA"/>
</dbReference>
<accession>A0AAD6ZSS5</accession>
<dbReference type="Proteomes" id="UP001218218">
    <property type="component" value="Unassembled WGS sequence"/>
</dbReference>
<gene>
    <name evidence="2" type="ORF">DFH08DRAFT_1018225</name>
</gene>
<sequence>MPTVSVPGKDIQFFFSDTGAPGTGDEYTTFILVHGHSYHSGTSSDTSAVFQKLLPLAAARSVRIICLNRREYPGSTPHTTEELRVYASGSDQERTALVNEAGVNLAFALDGIIEQGRLPPAVAVCGWSLGNTFVLAAMASISSLPPETQKRLQSSIKTIIMWDPPLQALGITKPPQSYLPLHDKELAPAERGPAFRKWVESYFVHGDLSTRDPAQLNFRHPDPSRKHTYADIPPAEMLDIFDPSVGDKCDTILSEPPFAGVLSAMVDKALFDPETRASWKGVKVSCFYAKEGPGNMHFGVWDLERRAEEAGGSTSITFRPPIEGANHFVMWEDPSLTLDELIACTKA</sequence>
<dbReference type="InterPro" id="IPR029058">
    <property type="entry name" value="AB_hydrolase_fold"/>
</dbReference>
<proteinExistence type="predicted"/>
<organism evidence="2 3">
    <name type="scientific">Mycena albidolilacea</name>
    <dbReference type="NCBI Taxonomy" id="1033008"/>
    <lineage>
        <taxon>Eukaryota</taxon>
        <taxon>Fungi</taxon>
        <taxon>Dikarya</taxon>
        <taxon>Basidiomycota</taxon>
        <taxon>Agaricomycotina</taxon>
        <taxon>Agaricomycetes</taxon>
        <taxon>Agaricomycetidae</taxon>
        <taxon>Agaricales</taxon>
        <taxon>Marasmiineae</taxon>
        <taxon>Mycenaceae</taxon>
        <taxon>Mycena</taxon>
    </lineage>
</organism>
<dbReference type="AlphaFoldDB" id="A0AAD6ZSS5"/>
<evidence type="ECO:0000313" key="3">
    <source>
        <dbReference type="Proteomes" id="UP001218218"/>
    </source>
</evidence>
<name>A0AAD6ZSS5_9AGAR</name>
<dbReference type="SUPFAM" id="SSF53474">
    <property type="entry name" value="alpha/beta-Hydrolases"/>
    <property type="match status" value="1"/>
</dbReference>
<protein>
    <recommendedName>
        <fullName evidence="1">AB hydrolase-1 domain-containing protein</fullName>
    </recommendedName>
</protein>
<reference evidence="2" key="1">
    <citation type="submission" date="2023-03" db="EMBL/GenBank/DDBJ databases">
        <title>Massive genome expansion in bonnet fungi (Mycena s.s.) driven by repeated elements and novel gene families across ecological guilds.</title>
        <authorList>
            <consortium name="Lawrence Berkeley National Laboratory"/>
            <person name="Harder C.B."/>
            <person name="Miyauchi S."/>
            <person name="Viragh M."/>
            <person name="Kuo A."/>
            <person name="Thoen E."/>
            <person name="Andreopoulos B."/>
            <person name="Lu D."/>
            <person name="Skrede I."/>
            <person name="Drula E."/>
            <person name="Henrissat B."/>
            <person name="Morin E."/>
            <person name="Kohler A."/>
            <person name="Barry K."/>
            <person name="LaButti K."/>
            <person name="Morin E."/>
            <person name="Salamov A."/>
            <person name="Lipzen A."/>
            <person name="Mereny Z."/>
            <person name="Hegedus B."/>
            <person name="Baldrian P."/>
            <person name="Stursova M."/>
            <person name="Weitz H."/>
            <person name="Taylor A."/>
            <person name="Grigoriev I.V."/>
            <person name="Nagy L.G."/>
            <person name="Martin F."/>
            <person name="Kauserud H."/>
        </authorList>
    </citation>
    <scope>NUCLEOTIDE SEQUENCE</scope>
    <source>
        <strain evidence="2">CBHHK002</strain>
    </source>
</reference>
<comment type="caution">
    <text evidence="2">The sequence shown here is derived from an EMBL/GenBank/DDBJ whole genome shotgun (WGS) entry which is preliminary data.</text>
</comment>
<feature type="domain" description="AB hydrolase-1" evidence="1">
    <location>
        <begin position="31"/>
        <end position="335"/>
    </location>
</feature>